<dbReference type="Proteomes" id="UP001601303">
    <property type="component" value="Unassembled WGS sequence"/>
</dbReference>
<reference evidence="3 4" key="1">
    <citation type="submission" date="2024-10" db="EMBL/GenBank/DDBJ databases">
        <title>The Natural Products Discovery Center: Release of the First 8490 Sequenced Strains for Exploring Actinobacteria Biosynthetic Diversity.</title>
        <authorList>
            <person name="Kalkreuter E."/>
            <person name="Kautsar S.A."/>
            <person name="Yang D."/>
            <person name="Bader C.D."/>
            <person name="Teijaro C.N."/>
            <person name="Fluegel L."/>
            <person name="Davis C.M."/>
            <person name="Simpson J.R."/>
            <person name="Lauterbach L."/>
            <person name="Steele A.D."/>
            <person name="Gui C."/>
            <person name="Meng S."/>
            <person name="Li G."/>
            <person name="Viehrig K."/>
            <person name="Ye F."/>
            <person name="Su P."/>
            <person name="Kiefer A.F."/>
            <person name="Nichols A."/>
            <person name="Cepeda A.J."/>
            <person name="Yan W."/>
            <person name="Fan B."/>
            <person name="Jiang Y."/>
            <person name="Adhikari A."/>
            <person name="Zheng C.-J."/>
            <person name="Schuster L."/>
            <person name="Cowan T.M."/>
            <person name="Smanski M.J."/>
            <person name="Chevrette M.G."/>
            <person name="De Carvalho L.P.S."/>
            <person name="Shen B."/>
        </authorList>
    </citation>
    <scope>NUCLEOTIDE SEQUENCE [LARGE SCALE GENOMIC DNA]</scope>
    <source>
        <strain evidence="3 4">NPDC006488</strain>
    </source>
</reference>
<proteinExistence type="predicted"/>
<dbReference type="Pfam" id="PF01841">
    <property type="entry name" value="Transglut_core"/>
    <property type="match status" value="1"/>
</dbReference>
<evidence type="ECO:0000259" key="2">
    <source>
        <dbReference type="Pfam" id="PF01841"/>
    </source>
</evidence>
<evidence type="ECO:0000256" key="1">
    <source>
        <dbReference type="SAM" id="MobiDB-lite"/>
    </source>
</evidence>
<name>A0ABW6MHA8_9ACTN</name>
<feature type="domain" description="Transglutaminase-like" evidence="2">
    <location>
        <begin position="47"/>
        <end position="160"/>
    </location>
</feature>
<comment type="caution">
    <text evidence="3">The sequence shown here is derived from an EMBL/GenBank/DDBJ whole genome shotgun (WGS) entry which is preliminary data.</text>
</comment>
<sequence length="255" mass="27514">MTSSLLTPRRRSRVGTTGGVAATGSTAPTRILDWRDPLVASLLDGIEVTAESETVRRIETLRQAHSRITAAVRPVYSVQDARPVSEVLRRGRGSCSQRLAVLEAVARAAGVATRVRGLLVDGTFWYPRFPRLRRIVPDRVLLAWPEFRLDDAPSASWLAVSELFGSLGELSDGGEAGFTNSGSETLFEALARTAIDWDGATLCPTAGAGCDLSAYVVADLGRFDSRDELFARHGQTLCPVARVLAEPVMGRHRAA</sequence>
<accession>A0ABW6MHA8</accession>
<dbReference type="EMBL" id="JBIAHM010000020">
    <property type="protein sequence ID" value="MFE9605514.1"/>
    <property type="molecule type" value="Genomic_DNA"/>
</dbReference>
<evidence type="ECO:0000313" key="3">
    <source>
        <dbReference type="EMBL" id="MFE9605514.1"/>
    </source>
</evidence>
<protein>
    <submittedName>
        <fullName evidence="3">Transglutaminase domain-containing protein</fullName>
    </submittedName>
</protein>
<evidence type="ECO:0000313" key="4">
    <source>
        <dbReference type="Proteomes" id="UP001601303"/>
    </source>
</evidence>
<dbReference type="RefSeq" id="WP_388114281.1">
    <property type="nucleotide sequence ID" value="NZ_JBIAHM010000020.1"/>
</dbReference>
<gene>
    <name evidence="3" type="ORF">ACFYNQ_44085</name>
</gene>
<keyword evidence="4" id="KW-1185">Reference proteome</keyword>
<feature type="region of interest" description="Disordered" evidence="1">
    <location>
        <begin position="1"/>
        <end position="22"/>
    </location>
</feature>
<dbReference type="InterPro" id="IPR002931">
    <property type="entry name" value="Transglutaminase-like"/>
</dbReference>
<organism evidence="3 4">
    <name type="scientific">Streptomyces hokutonensis</name>
    <dbReference type="NCBI Taxonomy" id="1306990"/>
    <lineage>
        <taxon>Bacteria</taxon>
        <taxon>Bacillati</taxon>
        <taxon>Actinomycetota</taxon>
        <taxon>Actinomycetes</taxon>
        <taxon>Kitasatosporales</taxon>
        <taxon>Streptomycetaceae</taxon>
        <taxon>Streptomyces</taxon>
    </lineage>
</organism>